<dbReference type="InterPro" id="IPR016117">
    <property type="entry name" value="ArgJ-like_dom_sf"/>
</dbReference>
<keyword evidence="3" id="KW-1185">Reference proteome</keyword>
<dbReference type="STRING" id="1121919.SAMN02745975_03776"/>
<protein>
    <submittedName>
        <fullName evidence="2">D-aminopeptidase</fullName>
    </submittedName>
</protein>
<dbReference type="Proteomes" id="UP000184536">
    <property type="component" value="Unassembled WGS sequence"/>
</dbReference>
<evidence type="ECO:0000256" key="1">
    <source>
        <dbReference type="ARBA" id="ARBA00007068"/>
    </source>
</evidence>
<reference evidence="3" key="1">
    <citation type="submission" date="2016-11" db="EMBL/GenBank/DDBJ databases">
        <authorList>
            <person name="Varghese N."/>
            <person name="Submissions S."/>
        </authorList>
    </citation>
    <scope>NUCLEOTIDE SEQUENCE [LARGE SCALE GENOMIC DNA]</scope>
    <source>
        <strain evidence="3">DSM 17957</strain>
    </source>
</reference>
<dbReference type="RefSeq" id="WP_110942720.1">
    <property type="nucleotide sequence ID" value="NZ_FQZV01000082.1"/>
</dbReference>
<accession>A0A1M6Q754</accession>
<dbReference type="Gene3D" id="3.60.70.12">
    <property type="entry name" value="L-amino peptidase D-ALA esterase/amidase"/>
    <property type="match status" value="1"/>
</dbReference>
<dbReference type="SUPFAM" id="SSF56266">
    <property type="entry name" value="DmpA/ArgJ-like"/>
    <property type="match status" value="1"/>
</dbReference>
<evidence type="ECO:0000313" key="2">
    <source>
        <dbReference type="EMBL" id="SHK15970.1"/>
    </source>
</evidence>
<dbReference type="InterPro" id="IPR005321">
    <property type="entry name" value="Peptidase_S58_DmpA"/>
</dbReference>
<dbReference type="GO" id="GO:0004177">
    <property type="term" value="F:aminopeptidase activity"/>
    <property type="evidence" value="ECO:0007669"/>
    <property type="project" value="UniProtKB-KW"/>
</dbReference>
<name>A0A1M6Q754_9FIRM</name>
<dbReference type="EMBL" id="FQZV01000082">
    <property type="protein sequence ID" value="SHK15970.1"/>
    <property type="molecule type" value="Genomic_DNA"/>
</dbReference>
<comment type="similarity">
    <text evidence="1">Belongs to the peptidase S58 family.</text>
</comment>
<dbReference type="PANTHER" id="PTHR36512:SF3">
    <property type="entry name" value="BLR5678 PROTEIN"/>
    <property type="match status" value="1"/>
</dbReference>
<dbReference type="PANTHER" id="PTHR36512">
    <property type="entry name" value="D-AMINOPEPTIDASE"/>
    <property type="match status" value="1"/>
</dbReference>
<dbReference type="Pfam" id="PF03576">
    <property type="entry name" value="Peptidase_S58"/>
    <property type="match status" value="1"/>
</dbReference>
<gene>
    <name evidence="2" type="ORF">SAMN02745975_03776</name>
</gene>
<dbReference type="CDD" id="cd02253">
    <property type="entry name" value="DmpA"/>
    <property type="match status" value="1"/>
</dbReference>
<keyword evidence="2" id="KW-0031">Aminopeptidase</keyword>
<dbReference type="OrthoDB" id="9770388at2"/>
<evidence type="ECO:0000313" key="3">
    <source>
        <dbReference type="Proteomes" id="UP000184536"/>
    </source>
</evidence>
<proteinExistence type="inferred from homology"/>
<keyword evidence="2" id="KW-0645">Protease</keyword>
<dbReference type="AlphaFoldDB" id="A0A1M6Q754"/>
<sequence length="353" mass="38261">MERLKRIREYGIHIGSLTAGKKNQITDVTGIRVGHATIQHGDINTGVTAILPHDGNPFRQKLLAAIHVANGFGKTMGSIQIEELGNIETPIVLTNTLSIGVASNALISYMLEHNKDIGLTTGTVNPVVCECNDGYLNDIRGMHVTEEDVRYAIEHAAEDFEEGAVGAGTGMSCYGLKGGIGSASRIIDLSEKNYTVGALVLTNMGCLEDFRLDGKPLGRLIREREEENTQERDRGSVIMILATDIPLTERQLKRIAKRAVVGLTRTGTSLGHGSGDIVIAFTTANKITHENAKGIYNVKMVHEELLDKVFQASAEAVEEAILNSMVAADTTIGRNGHIRKSLALYADLFEEKK</sequence>
<organism evidence="2 3">
    <name type="scientific">Geosporobacter subterraneus DSM 17957</name>
    <dbReference type="NCBI Taxonomy" id="1121919"/>
    <lineage>
        <taxon>Bacteria</taxon>
        <taxon>Bacillati</taxon>
        <taxon>Bacillota</taxon>
        <taxon>Clostridia</taxon>
        <taxon>Peptostreptococcales</taxon>
        <taxon>Thermotaleaceae</taxon>
        <taxon>Geosporobacter</taxon>
    </lineage>
</organism>
<keyword evidence="2" id="KW-0378">Hydrolase</keyword>